<reference evidence="1 2" key="1">
    <citation type="submission" date="2015-01" db="EMBL/GenBank/DDBJ databases">
        <title>Genome of allotetraploid Gossypium barbadense reveals genomic plasticity and fiber elongation in cotton evolution.</title>
        <authorList>
            <person name="Chen X."/>
            <person name="Liu X."/>
            <person name="Zhao B."/>
            <person name="Zheng H."/>
            <person name="Hu Y."/>
            <person name="Lu G."/>
            <person name="Yang C."/>
            <person name="Chen J."/>
            <person name="Shan C."/>
            <person name="Zhang L."/>
            <person name="Zhou Y."/>
            <person name="Wang L."/>
            <person name="Guo W."/>
            <person name="Bai Y."/>
            <person name="Ruan J."/>
            <person name="Shangguan X."/>
            <person name="Mao Y."/>
            <person name="Jiang J."/>
            <person name="Zhu Y."/>
            <person name="Lei J."/>
            <person name="Kang H."/>
            <person name="Chen S."/>
            <person name="He X."/>
            <person name="Wang R."/>
            <person name="Wang Y."/>
            <person name="Chen J."/>
            <person name="Wang L."/>
            <person name="Yu S."/>
            <person name="Wang B."/>
            <person name="Wei J."/>
            <person name="Song S."/>
            <person name="Lu X."/>
            <person name="Gao Z."/>
            <person name="Gu W."/>
            <person name="Deng X."/>
            <person name="Ma D."/>
            <person name="Wang S."/>
            <person name="Liang W."/>
            <person name="Fang L."/>
            <person name="Cai C."/>
            <person name="Zhu X."/>
            <person name="Zhou B."/>
            <person name="Zhang Y."/>
            <person name="Chen Z."/>
            <person name="Xu S."/>
            <person name="Zhu R."/>
            <person name="Wang S."/>
            <person name="Zhang T."/>
            <person name="Zhao G."/>
        </authorList>
    </citation>
    <scope>NUCLEOTIDE SEQUENCE [LARGE SCALE GENOMIC DNA]</scope>
    <source>
        <strain evidence="2">cv. Xinhai21</strain>
        <tissue evidence="1">Leaf</tissue>
    </source>
</reference>
<accession>A0A2P5XP39</accession>
<proteinExistence type="predicted"/>
<evidence type="ECO:0000313" key="1">
    <source>
        <dbReference type="EMBL" id="PPS05101.1"/>
    </source>
</evidence>
<dbReference type="EMBL" id="KZ664504">
    <property type="protein sequence ID" value="PPS05101.1"/>
    <property type="molecule type" value="Genomic_DNA"/>
</dbReference>
<dbReference type="Proteomes" id="UP000239757">
    <property type="component" value="Unassembled WGS sequence"/>
</dbReference>
<gene>
    <name evidence="1" type="ORF">GOBAR_AA15571</name>
</gene>
<name>A0A2P5XP39_GOSBA</name>
<protein>
    <submittedName>
        <fullName evidence="1">Uncharacterized protein</fullName>
    </submittedName>
</protein>
<organism evidence="1 2">
    <name type="scientific">Gossypium barbadense</name>
    <name type="common">Sea Island cotton</name>
    <name type="synonym">Hibiscus barbadensis</name>
    <dbReference type="NCBI Taxonomy" id="3634"/>
    <lineage>
        <taxon>Eukaryota</taxon>
        <taxon>Viridiplantae</taxon>
        <taxon>Streptophyta</taxon>
        <taxon>Embryophyta</taxon>
        <taxon>Tracheophyta</taxon>
        <taxon>Spermatophyta</taxon>
        <taxon>Magnoliopsida</taxon>
        <taxon>eudicotyledons</taxon>
        <taxon>Gunneridae</taxon>
        <taxon>Pentapetalae</taxon>
        <taxon>rosids</taxon>
        <taxon>malvids</taxon>
        <taxon>Malvales</taxon>
        <taxon>Malvaceae</taxon>
        <taxon>Malvoideae</taxon>
        <taxon>Gossypium</taxon>
    </lineage>
</organism>
<evidence type="ECO:0000313" key="2">
    <source>
        <dbReference type="Proteomes" id="UP000239757"/>
    </source>
</evidence>
<sequence>MEEVGGAWPVYRCVCTRADGRGVQGKRGKKELGFDRVGMGRRRRKQVGVEKKGKKGMRGEMRQVGGLTVVGRVEEERIWEMWWSEVLPEVEVMEIRAVAKGNNR</sequence>
<dbReference type="AlphaFoldDB" id="A0A2P5XP39"/>